<evidence type="ECO:0000256" key="6">
    <source>
        <dbReference type="ARBA" id="ARBA00023242"/>
    </source>
</evidence>
<dbReference type="GO" id="GO:0071008">
    <property type="term" value="C:U2-type post-mRNA release spliceosomal complex"/>
    <property type="evidence" value="ECO:0007669"/>
    <property type="project" value="TreeGrafter"/>
</dbReference>
<dbReference type="PROSITE" id="PS50174">
    <property type="entry name" value="G_PATCH"/>
    <property type="match status" value="1"/>
</dbReference>
<dbReference type="Pfam" id="PF12457">
    <property type="entry name" value="TIP_N"/>
    <property type="match status" value="1"/>
</dbReference>
<evidence type="ECO:0000256" key="5">
    <source>
        <dbReference type="ARBA" id="ARBA00023187"/>
    </source>
</evidence>
<gene>
    <name evidence="10" type="primary">Acey_s0004.g1827</name>
    <name evidence="10" type="synonym">Acey-stip-1</name>
    <name evidence="10" type="ORF">Y032_0004g1827</name>
</gene>
<reference evidence="11" key="1">
    <citation type="journal article" date="2015" name="Nat. Genet.">
        <title>The genome and transcriptome of the zoonotic hookworm Ancylostoma ceylanicum identify infection-specific gene families.</title>
        <authorList>
            <person name="Schwarz E.M."/>
            <person name="Hu Y."/>
            <person name="Antoshechkin I."/>
            <person name="Miller M.M."/>
            <person name="Sternberg P.W."/>
            <person name="Aroian R.V."/>
        </authorList>
    </citation>
    <scope>NUCLEOTIDE SEQUENCE</scope>
    <source>
        <strain evidence="11">HY135</strain>
    </source>
</reference>
<proteinExistence type="inferred from homology"/>
<dbReference type="InterPro" id="IPR022159">
    <property type="entry name" value="STIP/TFIP11_N"/>
</dbReference>
<feature type="compositionally biased region" description="Basic and acidic residues" evidence="8">
    <location>
        <begin position="272"/>
        <end position="283"/>
    </location>
</feature>
<dbReference type="OrthoDB" id="4822at2759"/>
<evidence type="ECO:0000256" key="7">
    <source>
        <dbReference type="PIRNR" id="PIRNR017706"/>
    </source>
</evidence>
<keyword evidence="11" id="KW-1185">Reference proteome</keyword>
<feature type="region of interest" description="Disordered" evidence="8">
    <location>
        <begin position="264"/>
        <end position="289"/>
    </location>
</feature>
<dbReference type="InterPro" id="IPR024933">
    <property type="entry name" value="TFP11"/>
</dbReference>
<dbReference type="AlphaFoldDB" id="A0A016VV05"/>
<dbReference type="GO" id="GO:0000390">
    <property type="term" value="P:spliceosomal complex disassembly"/>
    <property type="evidence" value="ECO:0007669"/>
    <property type="project" value="InterPro"/>
</dbReference>
<dbReference type="Pfam" id="PF01585">
    <property type="entry name" value="G-patch"/>
    <property type="match status" value="1"/>
</dbReference>
<dbReference type="PANTHER" id="PTHR23329:SF1">
    <property type="entry name" value="TUFTELIN-INTERACTING PROTEIN 11"/>
    <property type="match status" value="1"/>
</dbReference>
<dbReference type="InterPro" id="IPR000467">
    <property type="entry name" value="G_patch_dom"/>
</dbReference>
<evidence type="ECO:0000313" key="11">
    <source>
        <dbReference type="Proteomes" id="UP000024635"/>
    </source>
</evidence>
<evidence type="ECO:0000313" key="10">
    <source>
        <dbReference type="EMBL" id="EYC30877.1"/>
    </source>
</evidence>
<sequence length="875" mass="100092">MKLQKSPGKSISLRKSAKALVNGMLRWCSDVAKDTGKVWMPFSGRFTFPRTLLTCPTSCALLAHSPSLIFEMAEEDEGMEAFDFDERDLEFALNPGRRHFQTKNQATYGIWADREESDEEDAYARPSFGKKAKKDYSAPINFISGGIKQGSSLEPPDKVKKEEKDDTPIEITFKKERKRRTAGANVFAGMRTSAVKGTVDPNVFGDWTKFGKGDVVKKMMKAMGYKEGEGLGASQQGIVEPVQATVRKGRGAIGAYGKEAAGPKFGESAADAQRRLGDQREPAQVEEPTMPQLKTAWKKASKVKTRYKTLDEVIEEGGSIGFRSSVKTGVKVIDMTGPEQRVYSGYDSFSMKSRPVFNDISDRENFDVPELMHNLNLLVDLTEESIRRNDSQLKSIKDRTTALEYDLKQAKEMLDHEEKATERIKEVYELIEKFSKRKGDEAPSINDCQALFTKLRAEYKEEYHMFNIEALAVPLVLPQILEYFSKWRPLDPDHLIYGVDLMKEWRDILVDGENTSMFTDRLSAYDRLLWEGWLPSLRRASLDWDPRDHMEPMLRIIEMWLPVLPEWMKENILEQVIIPRIDDRVSSWDPLTDSVPIHSWLVPWLAVLGDRLQPVLAPIRQKLAKALRLWNPTDHSAMAILKPWCGVWTPATMSAFLAQNVVPKLEKCLDTMNLNPRENKKYEEWYACMSWMGMISPDTMASIVTKYFFPRWYAALCHWLDSPRVILNEVKLWYREWDQRIPPQIRDFPTIKENLRRGMVALMESSQGLRVSSGPPPPPLAQAVPPPPPPVAMRPSMGVPMNSHMSLKEVLERMAAQHDLTHIPQRDRLKEGRQVYWFGTQSIYLDRNIVYVLDTQTFSWRPVGMEELLQLAGVK</sequence>
<evidence type="ECO:0000256" key="3">
    <source>
        <dbReference type="ARBA" id="ARBA00022664"/>
    </source>
</evidence>
<dbReference type="Proteomes" id="UP000024635">
    <property type="component" value="Unassembled WGS sequence"/>
</dbReference>
<evidence type="ECO:0000256" key="8">
    <source>
        <dbReference type="SAM" id="MobiDB-lite"/>
    </source>
</evidence>
<organism evidence="10 11">
    <name type="scientific">Ancylostoma ceylanicum</name>
    <dbReference type="NCBI Taxonomy" id="53326"/>
    <lineage>
        <taxon>Eukaryota</taxon>
        <taxon>Metazoa</taxon>
        <taxon>Ecdysozoa</taxon>
        <taxon>Nematoda</taxon>
        <taxon>Chromadorea</taxon>
        <taxon>Rhabditida</taxon>
        <taxon>Rhabditina</taxon>
        <taxon>Rhabditomorpha</taxon>
        <taxon>Strongyloidea</taxon>
        <taxon>Ancylostomatidae</taxon>
        <taxon>Ancylostomatinae</taxon>
        <taxon>Ancylostoma</taxon>
    </lineage>
</organism>
<evidence type="ECO:0000259" key="9">
    <source>
        <dbReference type="PROSITE" id="PS50174"/>
    </source>
</evidence>
<comment type="caution">
    <text evidence="10">The sequence shown here is derived from an EMBL/GenBank/DDBJ whole genome shotgun (WGS) entry which is preliminary data.</text>
</comment>
<dbReference type="PIRSF" id="PIRSF017706">
    <property type="entry name" value="TFIP11"/>
    <property type="match status" value="1"/>
</dbReference>
<dbReference type="GO" id="GO:0003676">
    <property type="term" value="F:nucleic acid binding"/>
    <property type="evidence" value="ECO:0007669"/>
    <property type="project" value="InterPro"/>
</dbReference>
<keyword evidence="5 7" id="KW-0508">mRNA splicing</keyword>
<protein>
    <recommendedName>
        <fullName evidence="9">G-patch domain-containing protein</fullName>
    </recommendedName>
</protein>
<feature type="region of interest" description="Disordered" evidence="8">
    <location>
        <begin position="767"/>
        <end position="786"/>
    </location>
</feature>
<feature type="compositionally biased region" description="Pro residues" evidence="8">
    <location>
        <begin position="774"/>
        <end position="786"/>
    </location>
</feature>
<dbReference type="STRING" id="53326.A0A016VV05"/>
<keyword evidence="3 7" id="KW-0507">mRNA processing</keyword>
<dbReference type="PANTHER" id="PTHR23329">
    <property type="entry name" value="TUFTELIN-INTERACTING PROTEIN 11-RELATED"/>
    <property type="match status" value="1"/>
</dbReference>
<dbReference type="InterPro" id="IPR022783">
    <property type="entry name" value="GCFC_dom"/>
</dbReference>
<dbReference type="EMBL" id="JARK01001340">
    <property type="protein sequence ID" value="EYC30877.1"/>
    <property type="molecule type" value="Genomic_DNA"/>
</dbReference>
<feature type="domain" description="G-patch" evidence="9">
    <location>
        <begin position="212"/>
        <end position="258"/>
    </location>
</feature>
<comment type="subcellular location">
    <subcellularLocation>
        <location evidence="1 7">Nucleus</location>
    </subcellularLocation>
</comment>
<evidence type="ECO:0000256" key="4">
    <source>
        <dbReference type="ARBA" id="ARBA00022728"/>
    </source>
</evidence>
<keyword evidence="6 7" id="KW-0539">Nucleus</keyword>
<evidence type="ECO:0000256" key="2">
    <source>
        <dbReference type="ARBA" id="ARBA00010900"/>
    </source>
</evidence>
<comment type="similarity">
    <text evidence="2 7">Belongs to the TFP11/STIP family.</text>
</comment>
<name>A0A016VV05_9BILA</name>
<dbReference type="InterPro" id="IPR045211">
    <property type="entry name" value="TFP11/STIP/Ntr1"/>
</dbReference>
<evidence type="ECO:0000256" key="1">
    <source>
        <dbReference type="ARBA" id="ARBA00004123"/>
    </source>
</evidence>
<dbReference type="Pfam" id="PF07842">
    <property type="entry name" value="GCFC"/>
    <property type="match status" value="1"/>
</dbReference>
<dbReference type="SMART" id="SM00443">
    <property type="entry name" value="G_patch"/>
    <property type="match status" value="1"/>
</dbReference>
<keyword evidence="4 7" id="KW-0747">Spliceosome</keyword>
<accession>A0A016VV05</accession>